<accession>A0ACB7TPU7</accession>
<keyword evidence="2" id="KW-1185">Reference proteome</keyword>
<evidence type="ECO:0000313" key="2">
    <source>
        <dbReference type="Proteomes" id="UP000821845"/>
    </source>
</evidence>
<evidence type="ECO:0000313" key="1">
    <source>
        <dbReference type="EMBL" id="KAH6948357.1"/>
    </source>
</evidence>
<protein>
    <submittedName>
        <fullName evidence="1">Uncharacterized protein</fullName>
    </submittedName>
</protein>
<gene>
    <name evidence="1" type="ORF">HPB50_023542</name>
</gene>
<dbReference type="Proteomes" id="UP000821845">
    <property type="component" value="Chromosome 1"/>
</dbReference>
<proteinExistence type="predicted"/>
<dbReference type="EMBL" id="CM023481">
    <property type="protein sequence ID" value="KAH6948357.1"/>
    <property type="molecule type" value="Genomic_DNA"/>
</dbReference>
<name>A0ACB7TPU7_HYAAI</name>
<sequence length="291" mass="31443">MKSRRGRSRSATTKKAAPHIKGRSHQRNDENKSGRNSATDSTQEQMPSSSACKPCNEGVAPAGIIRHVIDGIMIEEFVEPLPSIFRISVQGEPNVPPVEGSGWSLASAPAAVLDERMCLSLAIAGRVSTTPQALMPSVNVGNAGNKQSLAPIPPAASDKPVPLPTNAAVVVPVMRQATATVTKTYEAANRDHRPIHLSEQAVGAPPEPVEHDNEHKLPLSNNARNWTVEDVAAYIRKITGREDLAEKFRAQDIDGEALFLLREYHLMTYMGIKLGPALVICSMVKSLQEKL</sequence>
<comment type="caution">
    <text evidence="1">The sequence shown here is derived from an EMBL/GenBank/DDBJ whole genome shotgun (WGS) entry which is preliminary data.</text>
</comment>
<reference evidence="1" key="1">
    <citation type="submission" date="2020-05" db="EMBL/GenBank/DDBJ databases">
        <title>Large-scale comparative analyses of tick genomes elucidate their genetic diversity and vector capacities.</title>
        <authorList>
            <person name="Jia N."/>
            <person name="Wang J."/>
            <person name="Shi W."/>
            <person name="Du L."/>
            <person name="Sun Y."/>
            <person name="Zhan W."/>
            <person name="Jiang J."/>
            <person name="Wang Q."/>
            <person name="Zhang B."/>
            <person name="Ji P."/>
            <person name="Sakyi L.B."/>
            <person name="Cui X."/>
            <person name="Yuan T."/>
            <person name="Jiang B."/>
            <person name="Yang W."/>
            <person name="Lam T.T.-Y."/>
            <person name="Chang Q."/>
            <person name="Ding S."/>
            <person name="Wang X."/>
            <person name="Zhu J."/>
            <person name="Ruan X."/>
            <person name="Zhao L."/>
            <person name="Wei J."/>
            <person name="Que T."/>
            <person name="Du C."/>
            <person name="Cheng J."/>
            <person name="Dai P."/>
            <person name="Han X."/>
            <person name="Huang E."/>
            <person name="Gao Y."/>
            <person name="Liu J."/>
            <person name="Shao H."/>
            <person name="Ye R."/>
            <person name="Li L."/>
            <person name="Wei W."/>
            <person name="Wang X."/>
            <person name="Wang C."/>
            <person name="Yang T."/>
            <person name="Huo Q."/>
            <person name="Li W."/>
            <person name="Guo W."/>
            <person name="Chen H."/>
            <person name="Zhou L."/>
            <person name="Ni X."/>
            <person name="Tian J."/>
            <person name="Zhou Y."/>
            <person name="Sheng Y."/>
            <person name="Liu T."/>
            <person name="Pan Y."/>
            <person name="Xia L."/>
            <person name="Li J."/>
            <person name="Zhao F."/>
            <person name="Cao W."/>
        </authorList>
    </citation>
    <scope>NUCLEOTIDE SEQUENCE</scope>
    <source>
        <strain evidence="1">Hyas-2018</strain>
    </source>
</reference>
<organism evidence="1 2">
    <name type="scientific">Hyalomma asiaticum</name>
    <name type="common">Tick</name>
    <dbReference type="NCBI Taxonomy" id="266040"/>
    <lineage>
        <taxon>Eukaryota</taxon>
        <taxon>Metazoa</taxon>
        <taxon>Ecdysozoa</taxon>
        <taxon>Arthropoda</taxon>
        <taxon>Chelicerata</taxon>
        <taxon>Arachnida</taxon>
        <taxon>Acari</taxon>
        <taxon>Parasitiformes</taxon>
        <taxon>Ixodida</taxon>
        <taxon>Ixodoidea</taxon>
        <taxon>Ixodidae</taxon>
        <taxon>Hyalomminae</taxon>
        <taxon>Hyalomma</taxon>
    </lineage>
</organism>